<evidence type="ECO:0000313" key="2">
    <source>
        <dbReference type="EMBL" id="QLH13103.1"/>
    </source>
</evidence>
<protein>
    <submittedName>
        <fullName evidence="2">Uncharacterized protein</fullName>
    </submittedName>
</protein>
<dbReference type="Proteomes" id="UP000509322">
    <property type="component" value="Chromosome 1"/>
</dbReference>
<gene>
    <name evidence="2" type="ORF">HYQ43_02030</name>
</gene>
<dbReference type="EMBL" id="CP058689">
    <property type="protein sequence ID" value="QLH13103.1"/>
    <property type="molecule type" value="Genomic_DNA"/>
</dbReference>
<keyword evidence="1" id="KW-0472">Membrane</keyword>
<sequence>MTNAREQSQHGHAFRPGPFHRRRAYWLDGAMLHWRIGSSEGHVALTDIASMRLNLAERTGAASRCMLVEKTGRVHKLSDIYWPRWTKEERRYWGRLQRRDATFRSLTFTLARRLKKANPEAVIQTGPGRGEWLATCIVAALAIAIVIGGTALMVAHGRFEPAAAAFMALAAIYLPMLWPVIRSGGPKPLDPETLHNAKPPPDWVDC</sequence>
<evidence type="ECO:0000313" key="3">
    <source>
        <dbReference type="Proteomes" id="UP000509322"/>
    </source>
</evidence>
<accession>A0A7H9BQ05</accession>
<feature type="transmembrane region" description="Helical" evidence="1">
    <location>
        <begin position="132"/>
        <end position="155"/>
    </location>
</feature>
<organism evidence="2 3">
    <name type="scientific">Paracoccus pantotrophus</name>
    <name type="common">Thiosphaera pantotropha</name>
    <dbReference type="NCBI Taxonomy" id="82367"/>
    <lineage>
        <taxon>Bacteria</taxon>
        <taxon>Pseudomonadati</taxon>
        <taxon>Pseudomonadota</taxon>
        <taxon>Alphaproteobacteria</taxon>
        <taxon>Rhodobacterales</taxon>
        <taxon>Paracoccaceae</taxon>
        <taxon>Paracoccus</taxon>
    </lineage>
</organism>
<feature type="transmembrane region" description="Helical" evidence="1">
    <location>
        <begin position="162"/>
        <end position="181"/>
    </location>
</feature>
<name>A0A7H9BQ05_PARPN</name>
<keyword evidence="1" id="KW-0812">Transmembrane</keyword>
<proteinExistence type="predicted"/>
<reference evidence="2 3" key="1">
    <citation type="submission" date="2020-07" db="EMBL/GenBank/DDBJ databases">
        <title>The complete genome of Paracoccus pantotrophus ACCC 10489.</title>
        <authorList>
            <person name="Si Y."/>
        </authorList>
    </citation>
    <scope>NUCLEOTIDE SEQUENCE [LARGE SCALE GENOMIC DNA]</scope>
    <source>
        <strain evidence="2 3">ACCC10489</strain>
    </source>
</reference>
<dbReference type="RefSeq" id="WP_179921515.1">
    <property type="nucleotide sequence ID" value="NZ_CP058689.1"/>
</dbReference>
<keyword evidence="1" id="KW-1133">Transmembrane helix</keyword>
<evidence type="ECO:0000256" key="1">
    <source>
        <dbReference type="SAM" id="Phobius"/>
    </source>
</evidence>
<dbReference type="AlphaFoldDB" id="A0A7H9BQ05"/>